<dbReference type="InterPro" id="IPR050845">
    <property type="entry name" value="Cu-binding_ET"/>
</dbReference>
<evidence type="ECO:0000256" key="8">
    <source>
        <dbReference type="RuleBase" id="RU363017"/>
    </source>
</evidence>
<keyword evidence="3 8" id="KW-0479">Metal-binding</keyword>
<keyword evidence="6 8" id="KW-0186">Copper</keyword>
<dbReference type="RefSeq" id="WP_108622382.1">
    <property type="nucleotide sequence ID" value="NZ_CP028901.1"/>
</dbReference>
<evidence type="ECO:0000256" key="2">
    <source>
        <dbReference type="ARBA" id="ARBA00022448"/>
    </source>
</evidence>
<reference evidence="10 11" key="1">
    <citation type="submission" date="2018-04" db="EMBL/GenBank/DDBJ databases">
        <title>Bordetella sp. HZ20 isolated from seawater.</title>
        <authorList>
            <person name="Sun C."/>
        </authorList>
    </citation>
    <scope>NUCLEOTIDE SEQUENCE [LARGE SCALE GENOMIC DNA]</scope>
    <source>
        <strain evidence="10 11">HZ20</strain>
    </source>
</reference>
<dbReference type="InterPro" id="IPR000923">
    <property type="entry name" value="BlueCu_1"/>
</dbReference>
<dbReference type="Pfam" id="PF00127">
    <property type="entry name" value="Copper-bind"/>
    <property type="match status" value="1"/>
</dbReference>
<dbReference type="PANTHER" id="PTHR38439">
    <property type="entry name" value="AURACYANIN-B"/>
    <property type="match status" value="1"/>
</dbReference>
<proteinExistence type="predicted"/>
<dbReference type="GO" id="GO:0005507">
    <property type="term" value="F:copper ion binding"/>
    <property type="evidence" value="ECO:0007669"/>
    <property type="project" value="UniProtKB-UniRule"/>
</dbReference>
<protein>
    <recommendedName>
        <fullName evidence="8">Azurin</fullName>
    </recommendedName>
</protein>
<comment type="function">
    <text evidence="8">Transfers electrons from cytochrome c551 to cytochrome oxidase.</text>
</comment>
<keyword evidence="2 8" id="KW-0813">Transport</keyword>
<evidence type="ECO:0000256" key="5">
    <source>
        <dbReference type="ARBA" id="ARBA00022982"/>
    </source>
</evidence>
<keyword evidence="4 8" id="KW-0574">Periplasm</keyword>
<evidence type="ECO:0000256" key="3">
    <source>
        <dbReference type="ARBA" id="ARBA00022723"/>
    </source>
</evidence>
<keyword evidence="11" id="KW-1185">Reference proteome</keyword>
<feature type="chain" id="PRO_5015216123" description="Azurin" evidence="8">
    <location>
        <begin position="22"/>
        <end position="155"/>
    </location>
</feature>
<keyword evidence="8" id="KW-0732">Signal</keyword>
<dbReference type="Proteomes" id="UP000244571">
    <property type="component" value="Chromosome"/>
</dbReference>
<evidence type="ECO:0000313" key="11">
    <source>
        <dbReference type="Proteomes" id="UP000244571"/>
    </source>
</evidence>
<dbReference type="KEGG" id="boz:DBV39_15950"/>
<dbReference type="GO" id="GO:0009055">
    <property type="term" value="F:electron transfer activity"/>
    <property type="evidence" value="ECO:0007669"/>
    <property type="project" value="InterPro"/>
</dbReference>
<dbReference type="PANTHER" id="PTHR38439:SF2">
    <property type="entry name" value="OUTER MEMBRANE PROTEIN H.8"/>
    <property type="match status" value="1"/>
</dbReference>
<sequence length="155" mass="16796">MKPHLLLCALATLAILPAAHTEPICTTQIRGSDALEFDTSVIRIPDTCTTFTVELIHTGILPKSATGHNWVLTTQRDLEKVARDSYRAGQAQGWIMPDDNLILASTPIIGRGETASVTLDVKSLDPQVKYAFLCTVGGHSPRMRGTLELFSPSTP</sequence>
<gene>
    <name evidence="10" type="primary">azu</name>
    <name evidence="10" type="ORF">DBV39_15950</name>
</gene>
<dbReference type="SUPFAM" id="SSF49503">
    <property type="entry name" value="Cupredoxins"/>
    <property type="match status" value="1"/>
</dbReference>
<comment type="subcellular location">
    <subcellularLocation>
        <location evidence="1 8">Periplasm</location>
    </subcellularLocation>
</comment>
<evidence type="ECO:0000259" key="9">
    <source>
        <dbReference type="Pfam" id="PF00127"/>
    </source>
</evidence>
<dbReference type="Gene3D" id="2.60.40.420">
    <property type="entry name" value="Cupredoxins - blue copper proteins"/>
    <property type="match status" value="1"/>
</dbReference>
<dbReference type="OrthoDB" id="9814063at2"/>
<organism evidence="10 11">
    <name type="scientific">Orrella marina</name>
    <dbReference type="NCBI Taxonomy" id="2163011"/>
    <lineage>
        <taxon>Bacteria</taxon>
        <taxon>Pseudomonadati</taxon>
        <taxon>Pseudomonadota</taxon>
        <taxon>Betaproteobacteria</taxon>
        <taxon>Burkholderiales</taxon>
        <taxon>Alcaligenaceae</taxon>
        <taxon>Orrella</taxon>
    </lineage>
</organism>
<evidence type="ECO:0000256" key="4">
    <source>
        <dbReference type="ARBA" id="ARBA00022764"/>
    </source>
</evidence>
<evidence type="ECO:0000256" key="6">
    <source>
        <dbReference type="ARBA" id="ARBA00023008"/>
    </source>
</evidence>
<dbReference type="InterPro" id="IPR008972">
    <property type="entry name" value="Cupredoxin"/>
</dbReference>
<dbReference type="EMBL" id="CP028901">
    <property type="protein sequence ID" value="AWB34972.1"/>
    <property type="molecule type" value="Genomic_DNA"/>
</dbReference>
<dbReference type="GO" id="GO:0042597">
    <property type="term" value="C:periplasmic space"/>
    <property type="evidence" value="ECO:0007669"/>
    <property type="project" value="UniProtKB-SubCell"/>
</dbReference>
<accession>A0A2R4XME4</accession>
<evidence type="ECO:0000256" key="7">
    <source>
        <dbReference type="ARBA" id="ARBA00023157"/>
    </source>
</evidence>
<keyword evidence="5 8" id="KW-0249">Electron transport</keyword>
<feature type="signal peptide" evidence="8">
    <location>
        <begin position="1"/>
        <end position="21"/>
    </location>
</feature>
<dbReference type="NCBIfam" id="TIGR02695">
    <property type="entry name" value="azurin"/>
    <property type="match status" value="1"/>
</dbReference>
<keyword evidence="7" id="KW-1015">Disulfide bond</keyword>
<feature type="domain" description="Blue (type 1) copper" evidence="9">
    <location>
        <begin position="25"/>
        <end position="148"/>
    </location>
</feature>
<evidence type="ECO:0000256" key="1">
    <source>
        <dbReference type="ARBA" id="ARBA00004418"/>
    </source>
</evidence>
<name>A0A2R4XME4_9BURK</name>
<evidence type="ECO:0000313" key="10">
    <source>
        <dbReference type="EMBL" id="AWB34972.1"/>
    </source>
</evidence>
<dbReference type="InterPro" id="IPR014068">
    <property type="entry name" value="Azurin"/>
</dbReference>
<dbReference type="AlphaFoldDB" id="A0A2R4XME4"/>